<sequence>MRILVVNKFLFNRGGSETYIFKLFKRMKELGHEVEFFGMQDSRNIVGNSLGLCTRKLDFKGSVLKKGLYPLRIIYSVEAKKKIDKVIRNFRPNIVHLNNYNYQITPSILYSIRKYNLPVVQTLHDPQIVCPNHKLFNDMNNRTCEKCRDGKFLNCIVQKCIDNSLAKSAMGAAESFIYRKLRAYRLIDCFISPSNFLKDKISEMQAGLPADKIVVLHNFVDEKVGMAGGTKKPYVLYFGRIANEKGISTLAEACSRLPHIKFVFVGCGELEYKLAGIKNIEFLGFKQGEELKKYIKEALFSVCPSEWYENCPLSILESQMYGTPVIGARIGGIPELIDDGSDGLLFNPADAEDLAEKINYLYCNEELLQKFSSRCFDKIDKFSIDKYIDTLTGIYDMSIQTRVKRSVQAV</sequence>
<dbReference type="GO" id="GO:0016757">
    <property type="term" value="F:glycosyltransferase activity"/>
    <property type="evidence" value="ECO:0007669"/>
    <property type="project" value="InterPro"/>
</dbReference>
<keyword evidence="3" id="KW-0808">Transferase</keyword>
<evidence type="ECO:0000313" key="4">
    <source>
        <dbReference type="Proteomes" id="UP000014155"/>
    </source>
</evidence>
<comment type="caution">
    <text evidence="3">The sequence shown here is derived from an EMBL/GenBank/DDBJ whole genome shotgun (WGS) entry which is preliminary data.</text>
</comment>
<dbReference type="PANTHER" id="PTHR45947">
    <property type="entry name" value="SULFOQUINOVOSYL TRANSFERASE SQD2"/>
    <property type="match status" value="1"/>
</dbReference>
<dbReference type="CDD" id="cd03801">
    <property type="entry name" value="GT4_PimA-like"/>
    <property type="match status" value="1"/>
</dbReference>
<dbReference type="Gene3D" id="3.40.50.2000">
    <property type="entry name" value="Glycogen Phosphorylase B"/>
    <property type="match status" value="2"/>
</dbReference>
<dbReference type="RefSeq" id="WP_004625481.1">
    <property type="nucleotide sequence ID" value="NZ_AORV01000031.1"/>
</dbReference>
<dbReference type="eggNOG" id="COG0438">
    <property type="taxonomic scope" value="Bacteria"/>
</dbReference>
<reference evidence="3 4" key="1">
    <citation type="journal article" date="2013" name="Genome Announc.">
        <title>Draft Genome Sequence of the Cellulolytic, Mesophilic, Anaerobic Bacterium Clostridium termitidis Strain CT1112 (DSM 5398).</title>
        <authorList>
            <person name="Lal S."/>
            <person name="Ramachandran U."/>
            <person name="Zhang X."/>
            <person name="Munir R."/>
            <person name="Sparling R."/>
            <person name="Levin D.B."/>
        </authorList>
    </citation>
    <scope>NUCLEOTIDE SEQUENCE [LARGE SCALE GENOMIC DNA]</scope>
    <source>
        <strain evidence="3 4">CT1112</strain>
    </source>
</reference>
<feature type="domain" description="Glycosyltransferase subfamily 4-like N-terminal" evidence="2">
    <location>
        <begin position="14"/>
        <end position="222"/>
    </location>
</feature>
<dbReference type="InterPro" id="IPR028098">
    <property type="entry name" value="Glyco_trans_4-like_N"/>
</dbReference>
<accession>S0FNN1</accession>
<dbReference type="EMBL" id="AORV01000031">
    <property type="protein sequence ID" value="EMS71971.1"/>
    <property type="molecule type" value="Genomic_DNA"/>
</dbReference>
<proteinExistence type="predicted"/>
<organism evidence="3 4">
    <name type="scientific">Ruminiclostridium cellobioparum subsp. termitidis CT1112</name>
    <dbReference type="NCBI Taxonomy" id="1195236"/>
    <lineage>
        <taxon>Bacteria</taxon>
        <taxon>Bacillati</taxon>
        <taxon>Bacillota</taxon>
        <taxon>Clostridia</taxon>
        <taxon>Eubacteriales</taxon>
        <taxon>Oscillospiraceae</taxon>
        <taxon>Ruminiclostridium</taxon>
    </lineage>
</organism>
<dbReference type="Pfam" id="PF13439">
    <property type="entry name" value="Glyco_transf_4"/>
    <property type="match status" value="1"/>
</dbReference>
<protein>
    <submittedName>
        <fullName evidence="3">Glycosyltransferase</fullName>
    </submittedName>
</protein>
<evidence type="ECO:0000259" key="2">
    <source>
        <dbReference type="Pfam" id="PF13439"/>
    </source>
</evidence>
<dbReference type="Proteomes" id="UP000014155">
    <property type="component" value="Unassembled WGS sequence"/>
</dbReference>
<keyword evidence="4" id="KW-1185">Reference proteome</keyword>
<name>S0FNN1_RUMCE</name>
<evidence type="ECO:0000259" key="1">
    <source>
        <dbReference type="Pfam" id="PF00534"/>
    </source>
</evidence>
<dbReference type="STRING" id="1195236.CTER_1973"/>
<dbReference type="AlphaFoldDB" id="S0FNN1"/>
<gene>
    <name evidence="3" type="ORF">CTER_1973</name>
</gene>
<dbReference type="PATRIC" id="fig|1195236.3.peg.2273"/>
<dbReference type="Pfam" id="PF00534">
    <property type="entry name" value="Glycos_transf_1"/>
    <property type="match status" value="1"/>
</dbReference>
<feature type="domain" description="Glycosyl transferase family 1" evidence="1">
    <location>
        <begin position="230"/>
        <end position="373"/>
    </location>
</feature>
<evidence type="ECO:0000313" key="3">
    <source>
        <dbReference type="EMBL" id="EMS71971.1"/>
    </source>
</evidence>
<dbReference type="InterPro" id="IPR001296">
    <property type="entry name" value="Glyco_trans_1"/>
</dbReference>
<dbReference type="PANTHER" id="PTHR45947:SF13">
    <property type="entry name" value="TRANSFERASE"/>
    <property type="match status" value="1"/>
</dbReference>
<dbReference type="InterPro" id="IPR050194">
    <property type="entry name" value="Glycosyltransferase_grp1"/>
</dbReference>
<dbReference type="SUPFAM" id="SSF53756">
    <property type="entry name" value="UDP-Glycosyltransferase/glycogen phosphorylase"/>
    <property type="match status" value="1"/>
</dbReference>